<comment type="subcellular location">
    <subcellularLocation>
        <location evidence="1">Membrane</location>
        <topology evidence="1">Multi-pass membrane protein</topology>
    </subcellularLocation>
</comment>
<dbReference type="GO" id="GO:0055085">
    <property type="term" value="P:transmembrane transport"/>
    <property type="evidence" value="ECO:0007669"/>
    <property type="project" value="InterPro"/>
</dbReference>
<feature type="transmembrane region" description="Helical" evidence="6">
    <location>
        <begin position="6"/>
        <end position="25"/>
    </location>
</feature>
<dbReference type="InterPro" id="IPR004776">
    <property type="entry name" value="Mem_transp_PIN-like"/>
</dbReference>
<feature type="transmembrane region" description="Helical" evidence="6">
    <location>
        <begin position="140"/>
        <end position="160"/>
    </location>
</feature>
<dbReference type="GeneID" id="54482494"/>
<feature type="transmembrane region" description="Helical" evidence="6">
    <location>
        <begin position="294"/>
        <end position="311"/>
    </location>
</feature>
<dbReference type="PANTHER" id="PTHR31794:SF4">
    <property type="entry name" value="AUXIN EFFLUX TRANSPORTER FAMILY PROTEIN (EUROFUNG)"/>
    <property type="match status" value="1"/>
</dbReference>
<evidence type="ECO:0000256" key="4">
    <source>
        <dbReference type="ARBA" id="ARBA00023136"/>
    </source>
</evidence>
<accession>A0A6A6WG07</accession>
<evidence type="ECO:0000256" key="6">
    <source>
        <dbReference type="SAM" id="Phobius"/>
    </source>
</evidence>
<dbReference type="OrthoDB" id="191139at2759"/>
<evidence type="ECO:0000256" key="1">
    <source>
        <dbReference type="ARBA" id="ARBA00004141"/>
    </source>
</evidence>
<feature type="transmembrane region" description="Helical" evidence="6">
    <location>
        <begin position="61"/>
        <end position="82"/>
    </location>
</feature>
<evidence type="ECO:0000256" key="2">
    <source>
        <dbReference type="ARBA" id="ARBA00022692"/>
    </source>
</evidence>
<dbReference type="PANTHER" id="PTHR31794">
    <property type="entry name" value="AUXIN EFFLUX TRANSPORTER FAMILY PROTEIN (EUROFUNG)"/>
    <property type="match status" value="1"/>
</dbReference>
<dbReference type="Proteomes" id="UP000799437">
    <property type="component" value="Unassembled WGS sequence"/>
</dbReference>
<keyword evidence="4 6" id="KW-0472">Membrane</keyword>
<protein>
    <recommendedName>
        <fullName evidence="9">Auxin efflux carrier</fullName>
    </recommendedName>
</protein>
<proteinExistence type="predicted"/>
<evidence type="ECO:0000313" key="8">
    <source>
        <dbReference type="Proteomes" id="UP000799437"/>
    </source>
</evidence>
<keyword evidence="8" id="KW-1185">Reference proteome</keyword>
<evidence type="ECO:0000256" key="3">
    <source>
        <dbReference type="ARBA" id="ARBA00022989"/>
    </source>
</evidence>
<organism evidence="7 8">
    <name type="scientific">Pseudovirgaria hyperparasitica</name>
    <dbReference type="NCBI Taxonomy" id="470096"/>
    <lineage>
        <taxon>Eukaryota</taxon>
        <taxon>Fungi</taxon>
        <taxon>Dikarya</taxon>
        <taxon>Ascomycota</taxon>
        <taxon>Pezizomycotina</taxon>
        <taxon>Dothideomycetes</taxon>
        <taxon>Dothideomycetes incertae sedis</taxon>
        <taxon>Acrospermales</taxon>
        <taxon>Acrospermaceae</taxon>
        <taxon>Pseudovirgaria</taxon>
    </lineage>
</organism>
<feature type="non-terminal residue" evidence="7">
    <location>
        <position position="435"/>
    </location>
</feature>
<sequence>LVAVQAGLSVLLVISYGVLAARFKLLDQGNAKAISKICVRMFLPALLITKLGAEIEAERVGRYGIVLAWAVFCHFVSFLMGVSARRVFGLPKWVTVAVMFNNTTSYPLLLMQSLSETGILSSLLVTDETTTRAIERAKSYFLVFATVSSCLTFAVGPRLVSAEATPEPDDKETHDEEAVYPSLPTNNPSEGTSLLSKSPARRDPCPTTSLLFHHPSEAYYSAAATHKRWLKHHPNIQWTLLFLYDFLNAPLLGALAGTLIGLTPPLKTAFFAAPSDGGFLRSWLTASWENIGRIFVPLPLVIAGVSLYYSIQTPTTATATTTPKTPTTQTKPLWHATSLILLIRFLAWPALSIPAIYILATRTQLLGSDPMLWFAMMVMPAGPPAMKLITMVQVSSGADEQDEFKIARVLTASYIVSPVFALTVIGALKASQAAI</sequence>
<reference evidence="7" key="1">
    <citation type="journal article" date="2020" name="Stud. Mycol.">
        <title>101 Dothideomycetes genomes: a test case for predicting lifestyles and emergence of pathogens.</title>
        <authorList>
            <person name="Haridas S."/>
            <person name="Albert R."/>
            <person name="Binder M."/>
            <person name="Bloem J."/>
            <person name="Labutti K."/>
            <person name="Salamov A."/>
            <person name="Andreopoulos B."/>
            <person name="Baker S."/>
            <person name="Barry K."/>
            <person name="Bills G."/>
            <person name="Bluhm B."/>
            <person name="Cannon C."/>
            <person name="Castanera R."/>
            <person name="Culley D."/>
            <person name="Daum C."/>
            <person name="Ezra D."/>
            <person name="Gonzalez J."/>
            <person name="Henrissat B."/>
            <person name="Kuo A."/>
            <person name="Liang C."/>
            <person name="Lipzen A."/>
            <person name="Lutzoni F."/>
            <person name="Magnuson J."/>
            <person name="Mondo S."/>
            <person name="Nolan M."/>
            <person name="Ohm R."/>
            <person name="Pangilinan J."/>
            <person name="Park H.-J."/>
            <person name="Ramirez L."/>
            <person name="Alfaro M."/>
            <person name="Sun H."/>
            <person name="Tritt A."/>
            <person name="Yoshinaga Y."/>
            <person name="Zwiers L.-H."/>
            <person name="Turgeon B."/>
            <person name="Goodwin S."/>
            <person name="Spatafora J."/>
            <person name="Crous P."/>
            <person name="Grigoriev I."/>
        </authorList>
    </citation>
    <scope>NUCLEOTIDE SEQUENCE</scope>
    <source>
        <strain evidence="7">CBS 121739</strain>
    </source>
</reference>
<feature type="region of interest" description="Disordered" evidence="5">
    <location>
        <begin position="162"/>
        <end position="202"/>
    </location>
</feature>
<feature type="transmembrane region" description="Helical" evidence="6">
    <location>
        <begin position="251"/>
        <end position="273"/>
    </location>
</feature>
<dbReference type="Pfam" id="PF03547">
    <property type="entry name" value="Mem_trans"/>
    <property type="match status" value="1"/>
</dbReference>
<evidence type="ECO:0000256" key="5">
    <source>
        <dbReference type="SAM" id="MobiDB-lite"/>
    </source>
</evidence>
<gene>
    <name evidence="7" type="ORF">EJ05DRAFT_417025</name>
</gene>
<feature type="transmembrane region" description="Helical" evidence="6">
    <location>
        <begin position="333"/>
        <end position="360"/>
    </location>
</feature>
<feature type="transmembrane region" description="Helical" evidence="6">
    <location>
        <begin position="372"/>
        <end position="394"/>
    </location>
</feature>
<dbReference type="GO" id="GO:0016020">
    <property type="term" value="C:membrane"/>
    <property type="evidence" value="ECO:0007669"/>
    <property type="project" value="UniProtKB-SubCell"/>
</dbReference>
<name>A0A6A6WG07_9PEZI</name>
<feature type="non-terminal residue" evidence="7">
    <location>
        <position position="1"/>
    </location>
</feature>
<feature type="compositionally biased region" description="Polar residues" evidence="5">
    <location>
        <begin position="183"/>
        <end position="196"/>
    </location>
</feature>
<dbReference type="GO" id="GO:0005783">
    <property type="term" value="C:endoplasmic reticulum"/>
    <property type="evidence" value="ECO:0007669"/>
    <property type="project" value="TreeGrafter"/>
</dbReference>
<keyword evidence="2 6" id="KW-0812">Transmembrane</keyword>
<dbReference type="RefSeq" id="XP_033603445.1">
    <property type="nucleotide sequence ID" value="XM_033741440.1"/>
</dbReference>
<dbReference type="EMBL" id="ML996567">
    <property type="protein sequence ID" value="KAF2760994.1"/>
    <property type="molecule type" value="Genomic_DNA"/>
</dbReference>
<dbReference type="AlphaFoldDB" id="A0A6A6WG07"/>
<feature type="transmembrane region" description="Helical" evidence="6">
    <location>
        <begin position="406"/>
        <end position="428"/>
    </location>
</feature>
<keyword evidence="3 6" id="KW-1133">Transmembrane helix</keyword>
<evidence type="ECO:0000313" key="7">
    <source>
        <dbReference type="EMBL" id="KAF2760994.1"/>
    </source>
</evidence>
<evidence type="ECO:0008006" key="9">
    <source>
        <dbReference type="Google" id="ProtNLM"/>
    </source>
</evidence>